<evidence type="ECO:0000256" key="5">
    <source>
        <dbReference type="RuleBase" id="RU367091"/>
    </source>
</evidence>
<evidence type="ECO:0000256" key="3">
    <source>
        <dbReference type="ARBA" id="ARBA00022803"/>
    </source>
</evidence>
<dbReference type="Gene3D" id="1.25.40.10">
    <property type="entry name" value="Tetratricopeptide repeat domain"/>
    <property type="match status" value="1"/>
</dbReference>
<keyword evidence="5" id="KW-0472">Membrane</keyword>
<dbReference type="InterPro" id="IPR055217">
    <property type="entry name" value="TPR_EMC2"/>
</dbReference>
<reference evidence="7" key="1">
    <citation type="submission" date="2014-08" db="EMBL/GenBank/DDBJ databases">
        <authorList>
            <person name="Murali S."/>
            <person name="Richards S."/>
            <person name="Bandaranaike D."/>
            <person name="Bellair M."/>
            <person name="Blankenburg K."/>
            <person name="Chao H."/>
            <person name="Dinh H."/>
            <person name="Doddapaneni H."/>
            <person name="Dugan-Rocha S."/>
            <person name="Elkadiri S."/>
            <person name="Gnanaolivu R."/>
            <person name="Hughes D."/>
            <person name="Lee S."/>
            <person name="Li M."/>
            <person name="Ming W."/>
            <person name="Munidasa M."/>
            <person name="Muniz J."/>
            <person name="Nguyen L."/>
            <person name="Osuji N."/>
            <person name="Pu L.-L."/>
            <person name="Puazo M."/>
            <person name="Skinner E."/>
            <person name="Qu C."/>
            <person name="Quiroz J."/>
            <person name="Raj R."/>
            <person name="Weissenberger G."/>
            <person name="Xin Y."/>
            <person name="Zou X."/>
            <person name="Han Y."/>
            <person name="Worley K."/>
            <person name="Muzny D."/>
            <person name="Gibbs R."/>
        </authorList>
    </citation>
    <scope>NUCLEOTIDE SEQUENCE</scope>
    <source>
        <strain evidence="7">HAZT.00-mixed</strain>
        <tissue evidence="7">Whole organism</tissue>
    </source>
</reference>
<dbReference type="InterPro" id="IPR039856">
    <property type="entry name" value="EMC2-like"/>
</dbReference>
<dbReference type="OrthoDB" id="124397at2759"/>
<reference evidence="7" key="3">
    <citation type="submission" date="2019-06" db="EMBL/GenBank/DDBJ databases">
        <authorList>
            <person name="Poynton C."/>
            <person name="Hasenbein S."/>
            <person name="Benoit J.B."/>
            <person name="Sepulveda M.S."/>
            <person name="Poelchau M.F."/>
            <person name="Murali S.C."/>
            <person name="Chen S."/>
            <person name="Glastad K.M."/>
            <person name="Werren J.H."/>
            <person name="Vineis J.H."/>
            <person name="Bowen J.L."/>
            <person name="Friedrich M."/>
            <person name="Jones J."/>
            <person name="Robertson H.M."/>
            <person name="Feyereisen R."/>
            <person name="Mechler-Hickson A."/>
            <person name="Mathers N."/>
            <person name="Lee C.E."/>
            <person name="Colbourne J.K."/>
            <person name="Biales A."/>
            <person name="Johnston J.S."/>
            <person name="Wellborn G.A."/>
            <person name="Rosendale A.J."/>
            <person name="Cridge A.G."/>
            <person name="Munoz-Torres M.C."/>
            <person name="Bain P.A."/>
            <person name="Manny A.R."/>
            <person name="Major K.M."/>
            <person name="Lambert F.N."/>
            <person name="Vulpe C.D."/>
            <person name="Tuck P."/>
            <person name="Blalock B.J."/>
            <person name="Lin Y.-Y."/>
            <person name="Smith M.E."/>
            <person name="Ochoa-Acuna H."/>
            <person name="Chen M.-J.M."/>
            <person name="Childers C.P."/>
            <person name="Qu J."/>
            <person name="Dugan S."/>
            <person name="Lee S.L."/>
            <person name="Chao H."/>
            <person name="Dinh H."/>
            <person name="Han Y."/>
            <person name="Doddapaneni H."/>
            <person name="Worley K.C."/>
            <person name="Muzny D.M."/>
            <person name="Gibbs R.A."/>
            <person name="Richards S."/>
        </authorList>
    </citation>
    <scope>NUCLEOTIDE SEQUENCE</scope>
    <source>
        <strain evidence="7">HAZT.00-mixed</strain>
        <tissue evidence="7">Whole organism</tissue>
    </source>
</reference>
<dbReference type="GO" id="GO:0072546">
    <property type="term" value="C:EMC complex"/>
    <property type="evidence" value="ECO:0007669"/>
    <property type="project" value="UniProtKB-UniRule"/>
</dbReference>
<comment type="subunit">
    <text evidence="5">Component of the ER membrane protein complex (EMC).</text>
</comment>
<evidence type="ECO:0000256" key="2">
    <source>
        <dbReference type="ARBA" id="ARBA00022737"/>
    </source>
</evidence>
<comment type="function">
    <text evidence="5">Part of the endoplasmic reticulum membrane protein complex (EMC) that enables the energy-independent insertion into endoplasmic reticulum membranes of newly synthesized membrane proteins.</text>
</comment>
<dbReference type="EMBL" id="JQDR03005386">
    <property type="protein sequence ID" value="KAA0201523.1"/>
    <property type="molecule type" value="Genomic_DNA"/>
</dbReference>
<protein>
    <recommendedName>
        <fullName evidence="5">ER membrane protein complex subunit 2</fullName>
    </recommendedName>
</protein>
<dbReference type="Pfam" id="PF22890">
    <property type="entry name" value="TPR_EMC2"/>
    <property type="match status" value="1"/>
</dbReference>
<sequence length="299" mass="34628">FVLPVQVEVRDELRKWREDNSRQSEEVVDRWTYCLQHNKNKLGDETGWMVEEQVFVAALDCNRMDIADQCLHSLAKKFPNSLRVAKLKGMRLEALEKYLYKFDDALQIYERIVREDETNSTARKRRIAVLRGQRRYVDAIKELNEYLQLFMSDWEAWQELLDLYLKEGDYAKAAFCMEELLMSNPHNAIYYTRYAEVKYTQGGLENMEIAKTYFGQAVKLNPKNIRALFGLQLSCEQIASSPKTTVQKKKEAIRVAEYASQLIKQRYAALSSPASTHGDQNLVESLSALTVGGEKTSRP</sequence>
<evidence type="ECO:0000256" key="4">
    <source>
        <dbReference type="PROSITE-ProRule" id="PRU00339"/>
    </source>
</evidence>
<dbReference type="Proteomes" id="UP000711488">
    <property type="component" value="Unassembled WGS sequence"/>
</dbReference>
<dbReference type="AlphaFoldDB" id="A0A6A0H706"/>
<comment type="caution">
    <text evidence="7">The sequence shown here is derived from an EMBL/GenBank/DDBJ whole genome shotgun (WGS) entry which is preliminary data.</text>
</comment>
<dbReference type="InterPro" id="IPR019734">
    <property type="entry name" value="TPR_rpt"/>
</dbReference>
<evidence type="ECO:0000313" key="7">
    <source>
        <dbReference type="EMBL" id="KAA0201523.1"/>
    </source>
</evidence>
<keyword evidence="2" id="KW-0677">Repeat</keyword>
<comment type="similarity">
    <text evidence="1 5">Belongs to the EMC2 family.</text>
</comment>
<feature type="non-terminal residue" evidence="7">
    <location>
        <position position="1"/>
    </location>
</feature>
<dbReference type="SUPFAM" id="SSF48452">
    <property type="entry name" value="TPR-like"/>
    <property type="match status" value="1"/>
</dbReference>
<name>A0A6A0H706_HYAAZ</name>
<evidence type="ECO:0000256" key="1">
    <source>
        <dbReference type="ARBA" id="ARBA00010361"/>
    </source>
</evidence>
<accession>A0A6A0H706</accession>
<reference evidence="7" key="2">
    <citation type="journal article" date="2018" name="Environ. Sci. Technol.">
        <title>The Toxicogenome of Hyalella azteca: A Model for Sediment Ecotoxicology and Evolutionary Toxicology.</title>
        <authorList>
            <person name="Poynton H.C."/>
            <person name="Hasenbein S."/>
            <person name="Benoit J.B."/>
            <person name="Sepulveda M.S."/>
            <person name="Poelchau M.F."/>
            <person name="Hughes D.S.T."/>
            <person name="Murali S.C."/>
            <person name="Chen S."/>
            <person name="Glastad K.M."/>
            <person name="Goodisman M.A.D."/>
            <person name="Werren J.H."/>
            <person name="Vineis J.H."/>
            <person name="Bowen J.L."/>
            <person name="Friedrich M."/>
            <person name="Jones J."/>
            <person name="Robertson H.M."/>
            <person name="Feyereisen R."/>
            <person name="Mechler-Hickson A."/>
            <person name="Mathers N."/>
            <person name="Lee C.E."/>
            <person name="Colbourne J.K."/>
            <person name="Biales A."/>
            <person name="Johnston J.S."/>
            <person name="Wellborn G.A."/>
            <person name="Rosendale A.J."/>
            <person name="Cridge A.G."/>
            <person name="Munoz-Torres M.C."/>
            <person name="Bain P.A."/>
            <person name="Manny A.R."/>
            <person name="Major K.M."/>
            <person name="Lambert F.N."/>
            <person name="Vulpe C.D."/>
            <person name="Tuck P."/>
            <person name="Blalock B.J."/>
            <person name="Lin Y.Y."/>
            <person name="Smith M.E."/>
            <person name="Ochoa-Acuna H."/>
            <person name="Chen M.M."/>
            <person name="Childers C.P."/>
            <person name="Qu J."/>
            <person name="Dugan S."/>
            <person name="Lee S.L."/>
            <person name="Chao H."/>
            <person name="Dinh H."/>
            <person name="Han Y."/>
            <person name="Doddapaneni H."/>
            <person name="Worley K.C."/>
            <person name="Muzny D.M."/>
            <person name="Gibbs R.A."/>
            <person name="Richards S."/>
        </authorList>
    </citation>
    <scope>NUCLEOTIDE SEQUENCE</scope>
    <source>
        <strain evidence="7">HAZT.00-mixed</strain>
        <tissue evidence="7">Whole organism</tissue>
    </source>
</reference>
<dbReference type="Pfam" id="PF13181">
    <property type="entry name" value="TPR_8"/>
    <property type="match status" value="1"/>
</dbReference>
<dbReference type="PROSITE" id="PS50005">
    <property type="entry name" value="TPR"/>
    <property type="match status" value="1"/>
</dbReference>
<evidence type="ECO:0000259" key="6">
    <source>
        <dbReference type="Pfam" id="PF22890"/>
    </source>
</evidence>
<feature type="domain" description="EMC2 TPR-like" evidence="6">
    <location>
        <begin position="91"/>
        <end position="198"/>
    </location>
</feature>
<proteinExistence type="inferred from homology"/>
<comment type="subcellular location">
    <subcellularLocation>
        <location evidence="5">Endoplasmic reticulum membrane</location>
        <topology evidence="5">Peripheral membrane protein</topology>
        <orientation evidence="5">Cytoplasmic side</orientation>
    </subcellularLocation>
</comment>
<keyword evidence="3 4" id="KW-0802">TPR repeat</keyword>
<feature type="repeat" description="TPR" evidence="4">
    <location>
        <begin position="154"/>
        <end position="187"/>
    </location>
</feature>
<organism evidence="7">
    <name type="scientific">Hyalella azteca</name>
    <name type="common">Amphipod</name>
    <dbReference type="NCBI Taxonomy" id="294128"/>
    <lineage>
        <taxon>Eukaryota</taxon>
        <taxon>Metazoa</taxon>
        <taxon>Ecdysozoa</taxon>
        <taxon>Arthropoda</taxon>
        <taxon>Crustacea</taxon>
        <taxon>Multicrustacea</taxon>
        <taxon>Malacostraca</taxon>
        <taxon>Eumalacostraca</taxon>
        <taxon>Peracarida</taxon>
        <taxon>Amphipoda</taxon>
        <taxon>Senticaudata</taxon>
        <taxon>Talitrida</taxon>
        <taxon>Talitroidea</taxon>
        <taxon>Hyalellidae</taxon>
        <taxon>Hyalella</taxon>
    </lineage>
</organism>
<gene>
    <name evidence="7" type="ORF">HAZT_HAZT005412</name>
</gene>
<dbReference type="PANTHER" id="PTHR12760">
    <property type="entry name" value="TETRATRICOPEPTIDE REPEAT PROTEIN"/>
    <property type="match status" value="1"/>
</dbReference>
<keyword evidence="5" id="KW-0256">Endoplasmic reticulum</keyword>
<dbReference type="InterPro" id="IPR011990">
    <property type="entry name" value="TPR-like_helical_dom_sf"/>
</dbReference>